<dbReference type="PANTHER" id="PTHR43133">
    <property type="entry name" value="RNA POLYMERASE ECF-TYPE SIGMA FACTO"/>
    <property type="match status" value="1"/>
</dbReference>
<accession>A0A1S6JG99</accession>
<dbReference type="InterPro" id="IPR014284">
    <property type="entry name" value="RNA_pol_sigma-70_dom"/>
</dbReference>
<evidence type="ECO:0000256" key="1">
    <source>
        <dbReference type="ARBA" id="ARBA00010641"/>
    </source>
</evidence>
<evidence type="ECO:0000256" key="2">
    <source>
        <dbReference type="ARBA" id="ARBA00023015"/>
    </source>
</evidence>
<dbReference type="InterPro" id="IPR039425">
    <property type="entry name" value="RNA_pol_sigma-70-like"/>
</dbReference>
<evidence type="ECO:0000313" key="8">
    <source>
        <dbReference type="Proteomes" id="UP000189443"/>
    </source>
</evidence>
<evidence type="ECO:0000259" key="6">
    <source>
        <dbReference type="Pfam" id="PF04542"/>
    </source>
</evidence>
<gene>
    <name evidence="7" type="ORF">B1H29_31230</name>
</gene>
<dbReference type="NCBIfam" id="TIGR02937">
    <property type="entry name" value="sigma70-ECF"/>
    <property type="match status" value="1"/>
</dbReference>
<dbReference type="InterPro" id="IPR013325">
    <property type="entry name" value="RNA_pol_sigma_r2"/>
</dbReference>
<evidence type="ECO:0000313" key="7">
    <source>
        <dbReference type="EMBL" id="AQS70770.1"/>
    </source>
</evidence>
<dbReference type="Gene3D" id="1.10.10.10">
    <property type="entry name" value="Winged helix-like DNA-binding domain superfamily/Winged helix DNA-binding domain"/>
    <property type="match status" value="1"/>
</dbReference>
<dbReference type="SUPFAM" id="SSF88659">
    <property type="entry name" value="Sigma3 and sigma4 domains of RNA polymerase sigma factors"/>
    <property type="match status" value="1"/>
</dbReference>
<evidence type="ECO:0000256" key="5">
    <source>
        <dbReference type="SAM" id="MobiDB-lite"/>
    </source>
</evidence>
<name>A0A1S6JG99_9ACTN</name>
<dbReference type="GO" id="GO:0016987">
    <property type="term" value="F:sigma factor activity"/>
    <property type="evidence" value="ECO:0007669"/>
    <property type="project" value="UniProtKB-KW"/>
</dbReference>
<evidence type="ECO:0000256" key="3">
    <source>
        <dbReference type="ARBA" id="ARBA00023082"/>
    </source>
</evidence>
<feature type="domain" description="RNA polymerase sigma-70 region 2" evidence="6">
    <location>
        <begin position="57"/>
        <end position="119"/>
    </location>
</feature>
<dbReference type="KEGG" id="spac:B1H29_31230"/>
<dbReference type="EMBL" id="CP019724">
    <property type="protein sequence ID" value="AQS70770.1"/>
    <property type="molecule type" value="Genomic_DNA"/>
</dbReference>
<dbReference type="AlphaFoldDB" id="A0A1S6JG99"/>
<protein>
    <submittedName>
        <fullName evidence="7">RNA polymerase subunit sigma-24</fullName>
    </submittedName>
</protein>
<dbReference type="GO" id="GO:0006352">
    <property type="term" value="P:DNA-templated transcription initiation"/>
    <property type="evidence" value="ECO:0007669"/>
    <property type="project" value="InterPro"/>
</dbReference>
<dbReference type="PANTHER" id="PTHR43133:SF25">
    <property type="entry name" value="RNA POLYMERASE SIGMA FACTOR RFAY-RELATED"/>
    <property type="match status" value="1"/>
</dbReference>
<reference evidence="7 8" key="1">
    <citation type="submission" date="2017-02" db="EMBL/GenBank/DDBJ databases">
        <title>Streptomyces pactum ACT12 Genome sequencing and assembly.</title>
        <authorList>
            <person name="Xue Q."/>
            <person name="Yan X."/>
            <person name="Jia L."/>
            <person name="Yan H."/>
        </authorList>
    </citation>
    <scope>NUCLEOTIDE SEQUENCE [LARGE SCALE GENOMIC DNA]</scope>
    <source>
        <strain evidence="7 8">ACT12</strain>
    </source>
</reference>
<dbReference type="STRING" id="68249.BC342_04225"/>
<keyword evidence="4" id="KW-0804">Transcription</keyword>
<comment type="similarity">
    <text evidence="1">Belongs to the sigma-70 factor family. ECF subfamily.</text>
</comment>
<sequence length="211" mass="23869">MRFAAPGSRVGKPHGRQIESRPRFSLLNPRDNGLRSTMVRHSTCQSPAECSWEDIFQHQDRLMRLVRRRLPSFQDAEDCVQETMARAAAHAALDRNRLGAFLTSVALRLCIDFYRDLERRSRLLQRAALADTPGTTEEDVCDEDFGRWLLGQVQHLRGREQEVILARAKGISTAEFARIHNISVKAAEAAFTRGRARLKNACVKALEGCAR</sequence>
<dbReference type="OrthoDB" id="3682981at2"/>
<dbReference type="Gene3D" id="1.10.1740.10">
    <property type="match status" value="1"/>
</dbReference>
<proteinExistence type="inferred from homology"/>
<dbReference type="Pfam" id="PF04542">
    <property type="entry name" value="Sigma70_r2"/>
    <property type="match status" value="1"/>
</dbReference>
<dbReference type="InterPro" id="IPR036388">
    <property type="entry name" value="WH-like_DNA-bd_sf"/>
</dbReference>
<evidence type="ECO:0000256" key="4">
    <source>
        <dbReference type="ARBA" id="ARBA00023163"/>
    </source>
</evidence>
<dbReference type="InterPro" id="IPR013324">
    <property type="entry name" value="RNA_pol_sigma_r3/r4-like"/>
</dbReference>
<organism evidence="7 8">
    <name type="scientific">Streptomyces pactum</name>
    <dbReference type="NCBI Taxonomy" id="68249"/>
    <lineage>
        <taxon>Bacteria</taxon>
        <taxon>Bacillati</taxon>
        <taxon>Actinomycetota</taxon>
        <taxon>Actinomycetes</taxon>
        <taxon>Kitasatosporales</taxon>
        <taxon>Streptomycetaceae</taxon>
        <taxon>Streptomyces</taxon>
    </lineage>
</organism>
<keyword evidence="8" id="KW-1185">Reference proteome</keyword>
<dbReference type="InterPro" id="IPR007627">
    <property type="entry name" value="RNA_pol_sigma70_r2"/>
</dbReference>
<dbReference type="Proteomes" id="UP000189443">
    <property type="component" value="Chromosome"/>
</dbReference>
<keyword evidence="3" id="KW-0731">Sigma factor</keyword>
<feature type="region of interest" description="Disordered" evidence="5">
    <location>
        <begin position="1"/>
        <end position="21"/>
    </location>
</feature>
<dbReference type="SUPFAM" id="SSF88946">
    <property type="entry name" value="Sigma2 domain of RNA polymerase sigma factors"/>
    <property type="match status" value="1"/>
</dbReference>
<keyword evidence="2" id="KW-0805">Transcription regulation</keyword>